<reference evidence="1 2" key="1">
    <citation type="submission" date="2022-03" db="EMBL/GenBank/DDBJ databases">
        <title>Pseudonocardia alaer sp. nov., a novel actinomycete isolated from reed forest soil.</title>
        <authorList>
            <person name="Wang L."/>
        </authorList>
    </citation>
    <scope>NUCLEOTIDE SEQUENCE [LARGE SCALE GENOMIC DNA]</scope>
    <source>
        <strain evidence="1 2">Y-16303</strain>
    </source>
</reference>
<comment type="caution">
    <text evidence="1">The sequence shown here is derived from an EMBL/GenBank/DDBJ whole genome shotgun (WGS) entry which is preliminary data.</text>
</comment>
<name>A0ABS9TPW1_9PSEU</name>
<organism evidence="1 2">
    <name type="scientific">Pseudonocardia alaniniphila</name>
    <dbReference type="NCBI Taxonomy" id="75291"/>
    <lineage>
        <taxon>Bacteria</taxon>
        <taxon>Bacillati</taxon>
        <taxon>Actinomycetota</taxon>
        <taxon>Actinomycetes</taxon>
        <taxon>Pseudonocardiales</taxon>
        <taxon>Pseudonocardiaceae</taxon>
        <taxon>Pseudonocardia</taxon>
    </lineage>
</organism>
<evidence type="ECO:0000313" key="2">
    <source>
        <dbReference type="Proteomes" id="UP001299970"/>
    </source>
</evidence>
<accession>A0ABS9TPW1</accession>
<keyword evidence="2" id="KW-1185">Reference proteome</keyword>
<protein>
    <submittedName>
        <fullName evidence="1">Uncharacterized protein</fullName>
    </submittedName>
</protein>
<sequence length="213" mass="22744">MNPFTVTPPPDGEQPTVEVARRREQWRAAGQSLFPTLVADPVSYARAVETIGVLAAELGRRRAGLEDLAQVMADPEGFVAQAGQTPPGPVPLSLLVGVACGMRERELIAEQVRCGHRAAIERARAIGSEWAVLNGPECIEDLTGGTTGVGSCTHLHIPSGTELRATLDAWSPEPYRVDVIGPAGVSPDGGSFTRREPWIERFRRCRAEIGGGS</sequence>
<dbReference type="Proteomes" id="UP001299970">
    <property type="component" value="Unassembled WGS sequence"/>
</dbReference>
<dbReference type="RefSeq" id="WP_241041216.1">
    <property type="nucleotide sequence ID" value="NZ_BAAAJF010000030.1"/>
</dbReference>
<gene>
    <name evidence="1" type="ORF">MMF94_32300</name>
</gene>
<evidence type="ECO:0000313" key="1">
    <source>
        <dbReference type="EMBL" id="MCH6170408.1"/>
    </source>
</evidence>
<dbReference type="EMBL" id="JAKXMK010000032">
    <property type="protein sequence ID" value="MCH6170408.1"/>
    <property type="molecule type" value="Genomic_DNA"/>
</dbReference>
<proteinExistence type="predicted"/>